<dbReference type="Pfam" id="PF16074">
    <property type="entry name" value="PilW"/>
    <property type="match status" value="1"/>
</dbReference>
<proteinExistence type="predicted"/>
<evidence type="ECO:0008006" key="4">
    <source>
        <dbReference type="Google" id="ProtNLM"/>
    </source>
</evidence>
<dbReference type="AlphaFoldDB" id="A0A8J2UQF2"/>
<evidence type="ECO:0000313" key="2">
    <source>
        <dbReference type="EMBL" id="GGC10931.1"/>
    </source>
</evidence>
<keyword evidence="1" id="KW-0812">Transmembrane</keyword>
<keyword evidence="1" id="KW-1133">Transmembrane helix</keyword>
<feature type="transmembrane region" description="Helical" evidence="1">
    <location>
        <begin position="12"/>
        <end position="31"/>
    </location>
</feature>
<dbReference type="Proteomes" id="UP000620266">
    <property type="component" value="Unassembled WGS sequence"/>
</dbReference>
<keyword evidence="1" id="KW-0472">Membrane</keyword>
<protein>
    <recommendedName>
        <fullName evidence="4">Pilus assembly protein PilW</fullName>
    </recommendedName>
</protein>
<name>A0A8J2UQF2_9BURK</name>
<accession>A0A8J2UQF2</accession>
<reference evidence="2" key="2">
    <citation type="submission" date="2020-09" db="EMBL/GenBank/DDBJ databases">
        <authorList>
            <person name="Sun Q."/>
            <person name="Sedlacek I."/>
        </authorList>
    </citation>
    <scope>NUCLEOTIDE SEQUENCE</scope>
    <source>
        <strain evidence="2">CCM 7086</strain>
    </source>
</reference>
<comment type="caution">
    <text evidence="2">The sequence shown here is derived from an EMBL/GenBank/DDBJ whole genome shotgun (WGS) entry which is preliminary data.</text>
</comment>
<dbReference type="GO" id="GO:0043683">
    <property type="term" value="P:type IV pilus assembly"/>
    <property type="evidence" value="ECO:0007669"/>
    <property type="project" value="InterPro"/>
</dbReference>
<reference evidence="2" key="1">
    <citation type="journal article" date="2014" name="Int. J. Syst. Evol. Microbiol.">
        <title>Complete genome sequence of Corynebacterium casei LMG S-19264T (=DSM 44701T), isolated from a smear-ripened cheese.</title>
        <authorList>
            <consortium name="US DOE Joint Genome Institute (JGI-PGF)"/>
            <person name="Walter F."/>
            <person name="Albersmeier A."/>
            <person name="Kalinowski J."/>
            <person name="Ruckert C."/>
        </authorList>
    </citation>
    <scope>NUCLEOTIDE SEQUENCE</scope>
    <source>
        <strain evidence="2">CCM 7086</strain>
    </source>
</reference>
<keyword evidence="3" id="KW-1185">Reference proteome</keyword>
<organism evidence="2 3">
    <name type="scientific">Oxalicibacterium flavum</name>
    <dbReference type="NCBI Taxonomy" id="179467"/>
    <lineage>
        <taxon>Bacteria</taxon>
        <taxon>Pseudomonadati</taxon>
        <taxon>Pseudomonadota</taxon>
        <taxon>Betaproteobacteria</taxon>
        <taxon>Burkholderiales</taxon>
        <taxon>Oxalobacteraceae</taxon>
        <taxon>Oxalicibacterium</taxon>
    </lineage>
</organism>
<dbReference type="EMBL" id="BMCG01000003">
    <property type="protein sequence ID" value="GGC10931.1"/>
    <property type="molecule type" value="Genomic_DNA"/>
</dbReference>
<evidence type="ECO:0000313" key="3">
    <source>
        <dbReference type="Proteomes" id="UP000620266"/>
    </source>
</evidence>
<evidence type="ECO:0000256" key="1">
    <source>
        <dbReference type="SAM" id="Phobius"/>
    </source>
</evidence>
<sequence length="312" mass="33610">MRDQDGLSVVELMVAMAMGLFILSSLAGLLLSSRASYSLQDQHAQVQETGRYALEVVARAIRQAGYRPLDHLAQASLLISDEETSVRGLDARTLKKNTPALEATTTGVVNGSDVLALRFAGDEVDGKGMMFNCAGFVVPAALPDDEANGWSIFFVARDSAGEAELRCKYRTASGWSADAIARGVESFQVLYGLDIDGVQQPLRYLSASAIDALDAGLPAEHAAGAGTNETSHWRKVRAVRVALLVGGSMQEKADETDRQYDLFGPDYADSQAALDKGVRIKENDLPAAMRHRLRVVFTQTIRLRNHPAGVAS</sequence>
<dbReference type="InterPro" id="IPR032092">
    <property type="entry name" value="PilW"/>
</dbReference>
<gene>
    <name evidence="2" type="ORF">GCM10007205_20160</name>
</gene>